<reference evidence="1" key="1">
    <citation type="submission" date="2021-01" db="EMBL/GenBank/DDBJ databases">
        <title>Whole genome shotgun sequence of Planobispora takensis NBRC 109077.</title>
        <authorList>
            <person name="Komaki H."/>
            <person name="Tamura T."/>
        </authorList>
    </citation>
    <scope>NUCLEOTIDE SEQUENCE</scope>
    <source>
        <strain evidence="1">NBRC 109077</strain>
    </source>
</reference>
<dbReference type="InterPro" id="IPR032710">
    <property type="entry name" value="NTF2-like_dom_sf"/>
</dbReference>
<dbReference type="Gene3D" id="3.10.450.50">
    <property type="match status" value="1"/>
</dbReference>
<evidence type="ECO:0000313" key="2">
    <source>
        <dbReference type="Proteomes" id="UP000634476"/>
    </source>
</evidence>
<organism evidence="1 2">
    <name type="scientific">Planobispora takensis</name>
    <dbReference type="NCBI Taxonomy" id="1367882"/>
    <lineage>
        <taxon>Bacteria</taxon>
        <taxon>Bacillati</taxon>
        <taxon>Actinomycetota</taxon>
        <taxon>Actinomycetes</taxon>
        <taxon>Streptosporangiales</taxon>
        <taxon>Streptosporangiaceae</taxon>
        <taxon>Planobispora</taxon>
    </lineage>
</organism>
<name>A0A8J3T6N4_9ACTN</name>
<keyword evidence="2" id="KW-1185">Reference proteome</keyword>
<evidence type="ECO:0000313" key="1">
    <source>
        <dbReference type="EMBL" id="GII05175.1"/>
    </source>
</evidence>
<sequence>MIAVADEDAAVAAGGDLDGDPRQTQAFDVAGDGALGDAEVARERREGDPVRAGVQPFDQVLLALDAADRQVVVPRGRRLRGRAHGEDRNHDTGVSGFVVSVADMSARDIVEEFFDRYARALLARDAKAVAGMYAVPSLILFPGRSVAVSGAGQTEEFFAGAWGQYDGVQDTATDITLLAETGHSLWADVTWRHGDGTAERLLYQLVETGGRWQIAVLTPLGR</sequence>
<evidence type="ECO:0008006" key="3">
    <source>
        <dbReference type="Google" id="ProtNLM"/>
    </source>
</evidence>
<dbReference type="AlphaFoldDB" id="A0A8J3T6N4"/>
<gene>
    <name evidence="1" type="ORF">Pta02_71830</name>
</gene>
<dbReference type="SUPFAM" id="SSF54427">
    <property type="entry name" value="NTF2-like"/>
    <property type="match status" value="1"/>
</dbReference>
<protein>
    <recommendedName>
        <fullName evidence="3">DUF4440 domain-containing protein</fullName>
    </recommendedName>
</protein>
<dbReference type="Proteomes" id="UP000634476">
    <property type="component" value="Unassembled WGS sequence"/>
</dbReference>
<dbReference type="EMBL" id="BOOK01000063">
    <property type="protein sequence ID" value="GII05175.1"/>
    <property type="molecule type" value="Genomic_DNA"/>
</dbReference>
<proteinExistence type="predicted"/>
<comment type="caution">
    <text evidence="1">The sequence shown here is derived from an EMBL/GenBank/DDBJ whole genome shotgun (WGS) entry which is preliminary data.</text>
</comment>
<accession>A0A8J3T6N4</accession>